<keyword evidence="1" id="KW-0328">Glycosyltransferase</keyword>
<organism evidence="3 4">
    <name type="scientific">Selenomonas caprae</name>
    <dbReference type="NCBI Taxonomy" id="2606905"/>
    <lineage>
        <taxon>Bacteria</taxon>
        <taxon>Bacillati</taxon>
        <taxon>Bacillota</taxon>
        <taxon>Negativicutes</taxon>
        <taxon>Selenomonadales</taxon>
        <taxon>Selenomonadaceae</taxon>
        <taxon>Selenomonas</taxon>
    </lineage>
</organism>
<dbReference type="PANTHER" id="PTHR30160">
    <property type="entry name" value="TETRAACYLDISACCHARIDE 4'-KINASE-RELATED"/>
    <property type="match status" value="1"/>
</dbReference>
<dbReference type="EMBL" id="VTOZ01000020">
    <property type="protein sequence ID" value="TYZ27928.1"/>
    <property type="molecule type" value="Genomic_DNA"/>
</dbReference>
<evidence type="ECO:0000256" key="1">
    <source>
        <dbReference type="ARBA" id="ARBA00022676"/>
    </source>
</evidence>
<evidence type="ECO:0000313" key="3">
    <source>
        <dbReference type="EMBL" id="TYZ27928.1"/>
    </source>
</evidence>
<evidence type="ECO:0000313" key="4">
    <source>
        <dbReference type="Proteomes" id="UP000322783"/>
    </source>
</evidence>
<reference evidence="3 4" key="1">
    <citation type="submission" date="2019-08" db="EMBL/GenBank/DDBJ databases">
        <title>Selenomonas sp. mPRGC5 and Selenomonas sp. mPRGC8 isolated from ruminal fluid of dairy goat (Capra hircus).</title>
        <authorList>
            <person name="Poothong S."/>
            <person name="Nuengjamnong C."/>
            <person name="Tanasupawat S."/>
        </authorList>
    </citation>
    <scope>NUCLEOTIDE SEQUENCE [LARGE SCALE GENOMIC DNA]</scope>
    <source>
        <strain evidence="4">mPRGC8</strain>
    </source>
</reference>
<dbReference type="InterPro" id="IPR051199">
    <property type="entry name" value="LPS_LOS_Heptosyltrfase"/>
</dbReference>
<keyword evidence="4" id="KW-1185">Reference proteome</keyword>
<dbReference type="RefSeq" id="WP_149189421.1">
    <property type="nucleotide sequence ID" value="NZ_VTOZ01000020.1"/>
</dbReference>
<dbReference type="InterPro" id="IPR002201">
    <property type="entry name" value="Glyco_trans_9"/>
</dbReference>
<sequence>METLVQVAEKYAQGADFAKWDWQGLVQAFEPVFARQGFRDEHSKGQQHILLIRLDAMGDMVLTTAFVREVRRNHPAAYITLLVSPAIYPLVQKCPYVNRILVLDKLLFYIDKKRFFAELLQLCAENFWSERYAISICPQWGDDKTVSQLAAYLSGSQRRVGYSCNVDTVYGYPVKDTRMESALMTDSYVIPADIIHEAERMLYLLRLMEMNVADEHMEIWYSQADAQKAEMLLQGGRQSGRFMVAIGLGAGQESRKYPVEKYAEALQGICRQGEVYFVLLGGKKEQEDAKRLQALLPAELTCNLVGKTSVLETAAVLSFCGMYIGNDTGVMHMAAAAGLPVVMVSREAEEFCGSLAGVLSENQRFAPWQTNYVICCPDEQIGACAKEFCYGGCKEKYSHCIKQVNPADIVKAVEMLV</sequence>
<dbReference type="GO" id="GO:0009244">
    <property type="term" value="P:lipopolysaccharide core region biosynthetic process"/>
    <property type="evidence" value="ECO:0007669"/>
    <property type="project" value="TreeGrafter"/>
</dbReference>
<name>A0A5D6WM03_9FIRM</name>
<dbReference type="GO" id="GO:0005829">
    <property type="term" value="C:cytosol"/>
    <property type="evidence" value="ECO:0007669"/>
    <property type="project" value="TreeGrafter"/>
</dbReference>
<gene>
    <name evidence="3" type="ORF">FZ041_09795</name>
</gene>
<keyword evidence="2 3" id="KW-0808">Transferase</keyword>
<protein>
    <submittedName>
        <fullName evidence="3">Glycosyltransferase family 9 protein</fullName>
    </submittedName>
</protein>
<evidence type="ECO:0000256" key="2">
    <source>
        <dbReference type="ARBA" id="ARBA00022679"/>
    </source>
</evidence>
<dbReference type="Gene3D" id="3.40.50.2000">
    <property type="entry name" value="Glycogen Phosphorylase B"/>
    <property type="match status" value="2"/>
</dbReference>
<comment type="caution">
    <text evidence="3">The sequence shown here is derived from an EMBL/GenBank/DDBJ whole genome shotgun (WGS) entry which is preliminary data.</text>
</comment>
<accession>A0A5D6WM03</accession>
<dbReference type="GO" id="GO:0008713">
    <property type="term" value="F:ADP-heptose-lipopolysaccharide heptosyltransferase activity"/>
    <property type="evidence" value="ECO:0007669"/>
    <property type="project" value="TreeGrafter"/>
</dbReference>
<dbReference type="CDD" id="cd03789">
    <property type="entry name" value="GT9_LPS_heptosyltransferase"/>
    <property type="match status" value="1"/>
</dbReference>
<proteinExistence type="predicted"/>
<dbReference type="Proteomes" id="UP000322783">
    <property type="component" value="Unassembled WGS sequence"/>
</dbReference>
<dbReference type="AlphaFoldDB" id="A0A5D6WM03"/>
<dbReference type="SUPFAM" id="SSF53756">
    <property type="entry name" value="UDP-Glycosyltransferase/glycogen phosphorylase"/>
    <property type="match status" value="1"/>
</dbReference>
<dbReference type="Pfam" id="PF01075">
    <property type="entry name" value="Glyco_transf_9"/>
    <property type="match status" value="1"/>
</dbReference>